<accession>A0A437CIM0</accession>
<dbReference type="AlphaFoldDB" id="A0A437CIM0"/>
<feature type="compositionally biased region" description="Polar residues" evidence="1">
    <location>
        <begin position="331"/>
        <end position="344"/>
    </location>
</feature>
<evidence type="ECO:0000313" key="2">
    <source>
        <dbReference type="EMBL" id="RVE62501.1"/>
    </source>
</evidence>
<sequence>MSTLIKKAARADISSERRANKQPSSKHPMSKAKNKTTRSPGCPSRSSSAKLPSNAQRNQDLLKKHDRHFSSTGGQSVAAESRQSPDRGSRLGSKTPDMEEAEQPVRSEASKDSSGVQEDSVLAKYIERFRHGLPQSRTQRQLGTSVSGEEQELLWWKFHSSSPFITQTKTLQIDDHDSPVSNQHLYDGSITLFSDTSQGDLEDSNVLQLQDRAGRLILENEDDLNTGSVHVSSDGLGFSSFSSPASVDEPVRQPLTRSLMKPARTNSDSIHAFQKSFLPTLTPPTRPEEDILFQWRLRRKLEQARESSSLHGSTLSWQPPRLSHPPASELMSKQQTATSQSAEGSHSDDHPNVIALQPEAHRQIPPALPAYVVSSSSLPQSLGSHLTSSPHTSPGAVEGEELSHPKIPEKDKNAQTKEPEKTGATKHKRKSARERCPKKVTSPKEQLQRERSHESCPADYEPPPSPVHIALGQAVSEVLFPVSPDPTVTTAKKIPISPCEAQNSLEVISQLLQEAEDSDEKEFENDPLLQVLRQQRKWVKAQIRDVDSMLSEFPEGQEVI</sequence>
<keyword evidence="3" id="KW-1185">Reference proteome</keyword>
<feature type="region of interest" description="Disordered" evidence="1">
    <location>
        <begin position="378"/>
        <end position="465"/>
    </location>
</feature>
<evidence type="ECO:0000256" key="1">
    <source>
        <dbReference type="SAM" id="MobiDB-lite"/>
    </source>
</evidence>
<dbReference type="PANTHER" id="PTHR22045:SF6">
    <property type="entry name" value="PROLINE AND SERINE-RICH PROTEIN 3"/>
    <property type="match status" value="1"/>
</dbReference>
<feature type="region of interest" description="Disordered" evidence="1">
    <location>
        <begin position="1"/>
        <end position="118"/>
    </location>
</feature>
<reference evidence="2 3" key="2">
    <citation type="submission" date="2019-01" db="EMBL/GenBank/DDBJ databases">
        <title>A chromosome length genome reference of the Java medaka (oryzias javanicus).</title>
        <authorList>
            <person name="Herpin A."/>
            <person name="Takehana Y."/>
            <person name="Naruse K."/>
            <person name="Ansai S."/>
            <person name="Kawaguchi M."/>
        </authorList>
    </citation>
    <scope>NUCLEOTIDE SEQUENCE [LARGE SCALE GENOMIC DNA]</scope>
    <source>
        <strain evidence="2">RS831</strain>
        <tissue evidence="2">Whole body</tissue>
    </source>
</reference>
<gene>
    <name evidence="2" type="ORF">OJAV_G00157840</name>
</gene>
<feature type="compositionally biased region" description="Polar residues" evidence="1">
    <location>
        <begin position="306"/>
        <end position="317"/>
    </location>
</feature>
<protein>
    <recommendedName>
        <fullName evidence="4">Proline and serine-rich protein 3</fullName>
    </recommendedName>
</protein>
<feature type="compositionally biased region" description="Basic and acidic residues" evidence="1">
    <location>
        <begin position="401"/>
        <end position="423"/>
    </location>
</feature>
<feature type="compositionally biased region" description="Polar residues" evidence="1">
    <location>
        <begin position="44"/>
        <end position="59"/>
    </location>
</feature>
<name>A0A437CIM0_ORYJA</name>
<dbReference type="PANTHER" id="PTHR22045">
    <property type="entry name" value="PROLINE AND SERINE-RICH PROTEIN 3"/>
    <property type="match status" value="1"/>
</dbReference>
<feature type="compositionally biased region" description="Basic and acidic residues" evidence="1">
    <location>
        <begin position="446"/>
        <end position="456"/>
    </location>
</feature>
<dbReference type="InterPro" id="IPR037646">
    <property type="entry name" value="PROSER3"/>
</dbReference>
<feature type="region of interest" description="Disordered" evidence="1">
    <location>
        <begin position="305"/>
        <end position="352"/>
    </location>
</feature>
<evidence type="ECO:0000313" key="3">
    <source>
        <dbReference type="Proteomes" id="UP000283210"/>
    </source>
</evidence>
<dbReference type="Proteomes" id="UP000283210">
    <property type="component" value="Chromosome 16"/>
</dbReference>
<feature type="compositionally biased region" description="Basic and acidic residues" evidence="1">
    <location>
        <begin position="9"/>
        <end position="19"/>
    </location>
</feature>
<dbReference type="EMBL" id="CM012452">
    <property type="protein sequence ID" value="RVE62501.1"/>
    <property type="molecule type" value="Genomic_DNA"/>
</dbReference>
<proteinExistence type="predicted"/>
<organism evidence="2 3">
    <name type="scientific">Oryzias javanicus</name>
    <name type="common">Javanese ricefish</name>
    <name type="synonym">Aplocheilus javanicus</name>
    <dbReference type="NCBI Taxonomy" id="123683"/>
    <lineage>
        <taxon>Eukaryota</taxon>
        <taxon>Metazoa</taxon>
        <taxon>Chordata</taxon>
        <taxon>Craniata</taxon>
        <taxon>Vertebrata</taxon>
        <taxon>Euteleostomi</taxon>
        <taxon>Actinopterygii</taxon>
        <taxon>Neopterygii</taxon>
        <taxon>Teleostei</taxon>
        <taxon>Neoteleostei</taxon>
        <taxon>Acanthomorphata</taxon>
        <taxon>Ovalentaria</taxon>
        <taxon>Atherinomorphae</taxon>
        <taxon>Beloniformes</taxon>
        <taxon>Adrianichthyidae</taxon>
        <taxon>Oryziinae</taxon>
        <taxon>Oryzias</taxon>
    </lineage>
</organism>
<dbReference type="OrthoDB" id="10043502at2759"/>
<feature type="compositionally biased region" description="Basic residues" evidence="1">
    <location>
        <begin position="424"/>
        <end position="438"/>
    </location>
</feature>
<evidence type="ECO:0008006" key="4">
    <source>
        <dbReference type="Google" id="ProtNLM"/>
    </source>
</evidence>
<reference evidence="2 3" key="1">
    <citation type="submission" date="2018-11" db="EMBL/GenBank/DDBJ databases">
        <authorList>
            <person name="Lopez-Roques C."/>
            <person name="Donnadieu C."/>
            <person name="Bouchez O."/>
            <person name="Klopp C."/>
            <person name="Cabau C."/>
            <person name="Zahm M."/>
        </authorList>
    </citation>
    <scope>NUCLEOTIDE SEQUENCE [LARGE SCALE GENOMIC DNA]</scope>
    <source>
        <strain evidence="2">RS831</strain>
        <tissue evidence="2">Whole body</tissue>
    </source>
</reference>